<dbReference type="STRING" id="478744.SAMN05444359_105151"/>
<feature type="binding site" evidence="17">
    <location>
        <begin position="95"/>
        <end position="96"/>
    </location>
    <ligand>
        <name>ATP</name>
        <dbReference type="ChEBI" id="CHEBI:30616"/>
    </ligand>
</feature>
<dbReference type="GO" id="GO:0005886">
    <property type="term" value="C:plasma membrane"/>
    <property type="evidence" value="ECO:0007669"/>
    <property type="project" value="UniProtKB-SubCell"/>
</dbReference>
<evidence type="ECO:0000256" key="17">
    <source>
        <dbReference type="PIRSR" id="PIRSR600829-3"/>
    </source>
</evidence>
<sequence>MNEFTEFCRKRYYAFGYAFKGAWDLLRNHAPSRVHMLALLGMVAISWWLEFPMWKWILVVICSGMVLAAEALNTAIEYVVDLVSPEYNELAGKAKDVAAAAVLFTALSSAIIAVMLIWDALFGVNVP</sequence>
<feature type="transmembrane region" description="Helical" evidence="19">
    <location>
        <begin position="34"/>
        <end position="50"/>
    </location>
</feature>
<keyword evidence="11" id="KW-0443">Lipid metabolism</keyword>
<keyword evidence="4" id="KW-0444">Lipid biosynthesis</keyword>
<evidence type="ECO:0000256" key="16">
    <source>
        <dbReference type="PIRSR" id="PIRSR600829-2"/>
    </source>
</evidence>
<dbReference type="OrthoDB" id="1493837at2"/>
<evidence type="ECO:0000256" key="9">
    <source>
        <dbReference type="ARBA" id="ARBA00022840"/>
    </source>
</evidence>
<dbReference type="EMBL" id="FOFB01000005">
    <property type="protein sequence ID" value="SEQ08600.1"/>
    <property type="molecule type" value="Genomic_DNA"/>
</dbReference>
<dbReference type="PANTHER" id="PTHR34299:SF1">
    <property type="entry name" value="DIACYLGLYCEROL KINASE"/>
    <property type="match status" value="1"/>
</dbReference>
<evidence type="ECO:0000256" key="3">
    <source>
        <dbReference type="ARBA" id="ARBA00022475"/>
    </source>
</evidence>
<feature type="binding site" evidence="17">
    <location>
        <position position="17"/>
    </location>
    <ligand>
        <name>ATP</name>
        <dbReference type="ChEBI" id="CHEBI:30616"/>
    </ligand>
</feature>
<keyword evidence="3" id="KW-1003">Cell membrane</keyword>
<feature type="transmembrane region" description="Helical" evidence="19">
    <location>
        <begin position="97"/>
        <end position="118"/>
    </location>
</feature>
<evidence type="ECO:0000256" key="4">
    <source>
        <dbReference type="ARBA" id="ARBA00022516"/>
    </source>
</evidence>
<accession>A0A1H9D567</accession>
<keyword evidence="14" id="KW-1208">Phospholipid metabolism</keyword>
<proteinExistence type="inferred from homology"/>
<dbReference type="Proteomes" id="UP000199021">
    <property type="component" value="Unassembled WGS sequence"/>
</dbReference>
<dbReference type="FunCoup" id="A0A1H9D567">
    <property type="interactions" value="54"/>
</dbReference>
<dbReference type="GO" id="GO:0046872">
    <property type="term" value="F:metal ion binding"/>
    <property type="evidence" value="ECO:0007669"/>
    <property type="project" value="UniProtKB-KW"/>
</dbReference>
<evidence type="ECO:0000313" key="21">
    <source>
        <dbReference type="Proteomes" id="UP000199021"/>
    </source>
</evidence>
<evidence type="ECO:0000256" key="12">
    <source>
        <dbReference type="ARBA" id="ARBA00023136"/>
    </source>
</evidence>
<evidence type="ECO:0000256" key="18">
    <source>
        <dbReference type="PIRSR" id="PIRSR600829-4"/>
    </source>
</evidence>
<dbReference type="InterPro" id="IPR036945">
    <property type="entry name" value="DAGK_sf"/>
</dbReference>
<dbReference type="Pfam" id="PF01219">
    <property type="entry name" value="DAGK_prokar"/>
    <property type="match status" value="1"/>
</dbReference>
<evidence type="ECO:0000256" key="7">
    <source>
        <dbReference type="ARBA" id="ARBA00022741"/>
    </source>
</evidence>
<dbReference type="GO" id="GO:0016301">
    <property type="term" value="F:kinase activity"/>
    <property type="evidence" value="ECO:0007669"/>
    <property type="project" value="UniProtKB-KW"/>
</dbReference>
<evidence type="ECO:0000256" key="1">
    <source>
        <dbReference type="ARBA" id="ARBA00004651"/>
    </source>
</evidence>
<gene>
    <name evidence="20" type="ORF">SAMN05444359_105151</name>
</gene>
<dbReference type="GO" id="GO:0008654">
    <property type="term" value="P:phospholipid biosynthetic process"/>
    <property type="evidence" value="ECO:0007669"/>
    <property type="project" value="UniProtKB-KW"/>
</dbReference>
<comment type="subcellular location">
    <subcellularLocation>
        <location evidence="1">Cell membrane</location>
        <topology evidence="1">Multi-pass membrane protein</topology>
    </subcellularLocation>
</comment>
<keyword evidence="5" id="KW-0808">Transferase</keyword>
<evidence type="ECO:0000256" key="13">
    <source>
        <dbReference type="ARBA" id="ARBA00023209"/>
    </source>
</evidence>
<evidence type="ECO:0000313" key="20">
    <source>
        <dbReference type="EMBL" id="SEQ08600.1"/>
    </source>
</evidence>
<feature type="binding site" evidence="17">
    <location>
        <position position="77"/>
    </location>
    <ligand>
        <name>ATP</name>
        <dbReference type="ChEBI" id="CHEBI:30616"/>
    </ligand>
</feature>
<keyword evidence="9 17" id="KW-0067">ATP-binding</keyword>
<dbReference type="AlphaFoldDB" id="A0A1H9D567"/>
<keyword evidence="12 19" id="KW-0472">Membrane</keyword>
<keyword evidence="6 19" id="KW-0812">Transmembrane</keyword>
<dbReference type="GO" id="GO:0005524">
    <property type="term" value="F:ATP binding"/>
    <property type="evidence" value="ECO:0007669"/>
    <property type="project" value="UniProtKB-KW"/>
</dbReference>
<evidence type="ECO:0000256" key="15">
    <source>
        <dbReference type="PIRSR" id="PIRSR600829-1"/>
    </source>
</evidence>
<evidence type="ECO:0000256" key="19">
    <source>
        <dbReference type="SAM" id="Phobius"/>
    </source>
</evidence>
<name>A0A1H9D567_9BACT</name>
<keyword evidence="7 17" id="KW-0547">Nucleotide-binding</keyword>
<dbReference type="RefSeq" id="WP_090166481.1">
    <property type="nucleotide sequence ID" value="NZ_FOFB01000005.1"/>
</dbReference>
<reference evidence="21" key="1">
    <citation type="submission" date="2016-10" db="EMBL/GenBank/DDBJ databases">
        <authorList>
            <person name="Varghese N."/>
            <person name="Submissions S."/>
        </authorList>
    </citation>
    <scope>NUCLEOTIDE SEQUENCE [LARGE SCALE GENOMIC DNA]</scope>
    <source>
        <strain evidence="21">DSM 24740</strain>
    </source>
</reference>
<keyword evidence="21" id="KW-1185">Reference proteome</keyword>
<evidence type="ECO:0000256" key="5">
    <source>
        <dbReference type="ARBA" id="ARBA00022679"/>
    </source>
</evidence>
<evidence type="ECO:0000256" key="14">
    <source>
        <dbReference type="ARBA" id="ARBA00023264"/>
    </source>
</evidence>
<feature type="transmembrane region" description="Helical" evidence="19">
    <location>
        <begin position="56"/>
        <end position="76"/>
    </location>
</feature>
<comment type="cofactor">
    <cofactor evidence="18">
        <name>Mg(2+)</name>
        <dbReference type="ChEBI" id="CHEBI:18420"/>
    </cofactor>
    <text evidence="18">Mn(2+), Zn(2+), Cd(2+) and Co(2+) support activity to lesser extents.</text>
</comment>
<feature type="binding site" evidence="18">
    <location>
        <position position="77"/>
    </location>
    <ligand>
        <name>a divalent metal cation</name>
        <dbReference type="ChEBI" id="CHEBI:60240"/>
    </ligand>
</feature>
<dbReference type="PANTHER" id="PTHR34299">
    <property type="entry name" value="DIACYLGLYCEROL KINASE"/>
    <property type="match status" value="1"/>
</dbReference>
<dbReference type="CDD" id="cd14265">
    <property type="entry name" value="UDPK_IM_like"/>
    <property type="match status" value="1"/>
</dbReference>
<evidence type="ECO:0000256" key="11">
    <source>
        <dbReference type="ARBA" id="ARBA00023098"/>
    </source>
</evidence>
<feature type="active site" description="Proton acceptor" evidence="15">
    <location>
        <position position="70"/>
    </location>
</feature>
<organism evidence="20 21">
    <name type="scientific">Neolewinella agarilytica</name>
    <dbReference type="NCBI Taxonomy" id="478744"/>
    <lineage>
        <taxon>Bacteria</taxon>
        <taxon>Pseudomonadati</taxon>
        <taxon>Bacteroidota</taxon>
        <taxon>Saprospiria</taxon>
        <taxon>Saprospirales</taxon>
        <taxon>Lewinellaceae</taxon>
        <taxon>Neolewinella</taxon>
    </lineage>
</organism>
<keyword evidence="13" id="KW-0594">Phospholipid biosynthesis</keyword>
<keyword evidence="10 19" id="KW-1133">Transmembrane helix</keyword>
<dbReference type="PROSITE" id="PS01069">
    <property type="entry name" value="DAGK_PROKAR"/>
    <property type="match status" value="1"/>
</dbReference>
<keyword evidence="18" id="KW-0460">Magnesium</keyword>
<evidence type="ECO:0000256" key="6">
    <source>
        <dbReference type="ARBA" id="ARBA00022692"/>
    </source>
</evidence>
<feature type="binding site" evidence="16">
    <location>
        <position position="70"/>
    </location>
    <ligand>
        <name>substrate</name>
    </ligand>
</feature>
<dbReference type="InterPro" id="IPR033717">
    <property type="entry name" value="UDPK"/>
</dbReference>
<evidence type="ECO:0000256" key="8">
    <source>
        <dbReference type="ARBA" id="ARBA00022777"/>
    </source>
</evidence>
<dbReference type="InterPro" id="IPR000829">
    <property type="entry name" value="DAGK"/>
</dbReference>
<comment type="similarity">
    <text evidence="2">Belongs to the bacterial diacylglycerol kinase family.</text>
</comment>
<dbReference type="InParanoid" id="A0A1H9D567"/>
<protein>
    <submittedName>
        <fullName evidence="20">Undecaprenol kinase</fullName>
    </submittedName>
</protein>
<keyword evidence="8 20" id="KW-0418">Kinase</keyword>
<evidence type="ECO:0000256" key="10">
    <source>
        <dbReference type="ARBA" id="ARBA00022989"/>
    </source>
</evidence>
<keyword evidence="18" id="KW-0479">Metal-binding</keyword>
<dbReference type="Gene3D" id="1.10.287.3610">
    <property type="match status" value="1"/>
</dbReference>
<evidence type="ECO:0000256" key="2">
    <source>
        <dbReference type="ARBA" id="ARBA00005967"/>
    </source>
</evidence>